<dbReference type="AlphaFoldDB" id="A0A2V4C4N7"/>
<comment type="caution">
    <text evidence="1">The sequence shown here is derived from an EMBL/GenBank/DDBJ whole genome shotgun (WGS) entry which is preliminary data.</text>
</comment>
<proteinExistence type="predicted"/>
<dbReference type="InterPro" id="IPR041662">
    <property type="entry name" value="SusD-like_2"/>
</dbReference>
<dbReference type="SUPFAM" id="SSF48452">
    <property type="entry name" value="TPR-like"/>
    <property type="match status" value="1"/>
</dbReference>
<dbReference type="Gene3D" id="1.25.40.390">
    <property type="match status" value="1"/>
</dbReference>
<dbReference type="OrthoDB" id="725917at2"/>
<dbReference type="Pfam" id="PF12771">
    <property type="entry name" value="SusD-like_2"/>
    <property type="match status" value="1"/>
</dbReference>
<reference evidence="1 2" key="1">
    <citation type="submission" date="2018-05" db="EMBL/GenBank/DDBJ databases">
        <title>Flavobacterium sp. strain IMCC34758, incomplete genome.</title>
        <authorList>
            <person name="Joung Y."/>
        </authorList>
    </citation>
    <scope>NUCLEOTIDE SEQUENCE [LARGE SCALE GENOMIC DNA]</scope>
    <source>
        <strain evidence="1 2">IMCC34758</strain>
    </source>
</reference>
<dbReference type="EMBL" id="QJHL01000001">
    <property type="protein sequence ID" value="PXY46299.1"/>
    <property type="molecule type" value="Genomic_DNA"/>
</dbReference>
<dbReference type="Proteomes" id="UP000247681">
    <property type="component" value="Unassembled WGS sequence"/>
</dbReference>
<protein>
    <recommendedName>
        <fullName evidence="3">SusD/RagB family nutrient-binding outer membrane lipoprotein</fullName>
    </recommendedName>
</protein>
<gene>
    <name evidence="1" type="ORF">DMB68_03710</name>
</gene>
<accession>A0A2V4C4N7</accession>
<evidence type="ECO:0008006" key="3">
    <source>
        <dbReference type="Google" id="ProtNLM"/>
    </source>
</evidence>
<dbReference type="InterPro" id="IPR011990">
    <property type="entry name" value="TPR-like_helical_dom_sf"/>
</dbReference>
<evidence type="ECO:0000313" key="2">
    <source>
        <dbReference type="Proteomes" id="UP000247681"/>
    </source>
</evidence>
<name>A0A2V4C4N7_9FLAO</name>
<evidence type="ECO:0000313" key="1">
    <source>
        <dbReference type="EMBL" id="PXY46299.1"/>
    </source>
</evidence>
<keyword evidence="2" id="KW-1185">Reference proteome</keyword>
<organism evidence="1 2">
    <name type="scientific">Flavobacterium hydrophilum</name>
    <dbReference type="NCBI Taxonomy" id="2211445"/>
    <lineage>
        <taxon>Bacteria</taxon>
        <taxon>Pseudomonadati</taxon>
        <taxon>Bacteroidota</taxon>
        <taxon>Flavobacteriia</taxon>
        <taxon>Flavobacteriales</taxon>
        <taxon>Flavobacteriaceae</taxon>
        <taxon>Flavobacterium</taxon>
    </lineage>
</organism>
<sequence>MDKDLNMVHCHSDNRMVLILKLHSKKKEIMKFKKIILAIAILLTTVGCTENFDELEKDPVALSANPAGQLTFTQLCMSGDGYYQWRANLIYSGGFVQHYSGAWNQTEYGNKFKKNDDYATAIWRNGYANELKNVVDIIDKTSGNPAMVNMNAVAKIMKVMVAQRLTDLYGDIPYSQAGKGFSQGIVTPKYDTQEEVYTAFFSELDEAYNQLNAGGGTVKGDLFYKGDISKWKKLANTLRLRLGMRLSEIKPAEAEKQVKAALQNGVFESNLDNCIMRHLDATFSDNPAAIDFRGNGLAYAFVGNEHGDHFSTLVIDFLKNNGDPRLTMLATAKTTSALPGKSGQPVQPGEDLYAGVKPGSFQYEAPGGATATSGIQSYYKQKTTPYLHVSYSETQLLLAEAAYRGWVTGTSAAEYYKKGVEAGIKQLAIYNAPLPSQTDIDAYLNAKPLVAGTEKQQIGTQLWITYIFNSIEAYSNQRRTGFPQLIPITNPDSETGGVTPKRLYYPNDEMQKNEVNYLAALERMGGTNDWLNKVWWDAN</sequence>